<dbReference type="CDD" id="cd06218">
    <property type="entry name" value="DHOD_e_trans"/>
    <property type="match status" value="1"/>
</dbReference>
<dbReference type="Gene3D" id="3.40.50.80">
    <property type="entry name" value="Nucleotide-binding domain of ferredoxin-NADP reductase (FNR) module"/>
    <property type="match status" value="1"/>
</dbReference>
<dbReference type="InterPro" id="IPR017938">
    <property type="entry name" value="Riboflavin_synthase-like_b-brl"/>
</dbReference>
<comment type="function">
    <text evidence="11">Responsible for channeling the electrons from the oxidation of dihydroorotate from the FMN redox center in the PyrD type B subunit to the ultimate electron acceptor NAD(+).</text>
</comment>
<dbReference type="SUPFAM" id="SSF63380">
    <property type="entry name" value="Riboflavin synthase domain-like"/>
    <property type="match status" value="1"/>
</dbReference>
<keyword evidence="6 11" id="KW-0274">FAD</keyword>
<dbReference type="InterPro" id="IPR017927">
    <property type="entry name" value="FAD-bd_FR_type"/>
</dbReference>
<dbReference type="InterPro" id="IPR019480">
    <property type="entry name" value="Dihydroorotate_DH_Fe-S-bd"/>
</dbReference>
<dbReference type="InterPro" id="IPR050353">
    <property type="entry name" value="PyrK_electron_transfer"/>
</dbReference>
<organism evidence="13 14">
    <name type="scientific">Virgibacillus subterraneus</name>
    <dbReference type="NCBI Taxonomy" id="621109"/>
    <lineage>
        <taxon>Bacteria</taxon>
        <taxon>Bacillati</taxon>
        <taxon>Bacillota</taxon>
        <taxon>Bacilli</taxon>
        <taxon>Bacillales</taxon>
        <taxon>Bacillaceae</taxon>
        <taxon>Virgibacillus</taxon>
    </lineage>
</organism>
<keyword evidence="9 11" id="KW-0408">Iron</keyword>
<evidence type="ECO:0000256" key="1">
    <source>
        <dbReference type="ARBA" id="ARBA00006422"/>
    </source>
</evidence>
<comment type="subunit">
    <text evidence="11">Heterotetramer of 2 PyrK and 2 PyrD type B subunits.</text>
</comment>
<dbReference type="SUPFAM" id="SSF52343">
    <property type="entry name" value="Ferredoxin reductase-like, C-terminal NADP-linked domain"/>
    <property type="match status" value="1"/>
</dbReference>
<comment type="cofactor">
    <cofactor evidence="11">
        <name>FAD</name>
        <dbReference type="ChEBI" id="CHEBI:57692"/>
    </cofactor>
    <text evidence="11">Binds 1 FAD per subunit.</text>
</comment>
<dbReference type="InterPro" id="IPR012165">
    <property type="entry name" value="Cyt_c3_hydrogenase_gsu"/>
</dbReference>
<evidence type="ECO:0000259" key="12">
    <source>
        <dbReference type="PROSITE" id="PS51384"/>
    </source>
</evidence>
<evidence type="ECO:0000256" key="6">
    <source>
        <dbReference type="ARBA" id="ARBA00022827"/>
    </source>
</evidence>
<comment type="caution">
    <text evidence="11">Lacks conserved residue(s) required for the propagation of feature annotation.</text>
</comment>
<name>A0A1H9HDB0_9BACI</name>
<evidence type="ECO:0000256" key="3">
    <source>
        <dbReference type="ARBA" id="ARBA00022630"/>
    </source>
</evidence>
<feature type="binding site" evidence="11">
    <location>
        <position position="220"/>
    </location>
    <ligand>
        <name>[2Fe-2S] cluster</name>
        <dbReference type="ChEBI" id="CHEBI:190135"/>
    </ligand>
</feature>
<comment type="cofactor">
    <cofactor evidence="11">
        <name>[2Fe-2S] cluster</name>
        <dbReference type="ChEBI" id="CHEBI:190135"/>
    </cofactor>
    <text evidence="11">Binds 1 [2Fe-2S] cluster per subunit.</text>
</comment>
<keyword evidence="5 11" id="KW-0479">Metal-binding</keyword>
<comment type="similarity">
    <text evidence="1 11">Belongs to the PyrK family.</text>
</comment>
<dbReference type="InterPro" id="IPR001433">
    <property type="entry name" value="OxRdtase_FAD/NAD-bd"/>
</dbReference>
<keyword evidence="2 11" id="KW-0813">Transport</keyword>
<keyword evidence="3 11" id="KW-0285">Flavoprotein</keyword>
<feature type="binding site" evidence="11">
    <location>
        <begin position="74"/>
        <end position="75"/>
    </location>
    <ligand>
        <name>FAD</name>
        <dbReference type="ChEBI" id="CHEBI:57692"/>
    </ligand>
</feature>
<dbReference type="Gene3D" id="2.10.240.10">
    <property type="entry name" value="Dihydroorotate dehydrogenase, electron transfer subunit"/>
    <property type="match status" value="1"/>
</dbReference>
<dbReference type="Gene3D" id="2.40.30.10">
    <property type="entry name" value="Translation factors"/>
    <property type="match status" value="1"/>
</dbReference>
<evidence type="ECO:0000313" key="14">
    <source>
        <dbReference type="Proteomes" id="UP000198733"/>
    </source>
</evidence>
<dbReference type="PANTHER" id="PTHR43513">
    <property type="entry name" value="DIHYDROOROTATE DEHYDROGENASE B (NAD(+)), ELECTRON TRANSFER SUBUNIT"/>
    <property type="match status" value="1"/>
</dbReference>
<keyword evidence="14" id="KW-1185">Reference proteome</keyword>
<dbReference type="PROSITE" id="PS51384">
    <property type="entry name" value="FAD_FR"/>
    <property type="match status" value="1"/>
</dbReference>
<feature type="binding site" evidence="11">
    <location>
        <begin position="50"/>
        <end position="53"/>
    </location>
    <ligand>
        <name>FAD</name>
        <dbReference type="ChEBI" id="CHEBI:57692"/>
    </ligand>
</feature>
<proteinExistence type="inferred from homology"/>
<dbReference type="InterPro" id="IPR023455">
    <property type="entry name" value="Dihydroorotate_DHASE_ETsu"/>
</dbReference>
<dbReference type="RefSeq" id="WP_092505083.1">
    <property type="nucleotide sequence ID" value="NZ_FOEH01000004.1"/>
</dbReference>
<keyword evidence="8 11" id="KW-0249">Electron transport</keyword>
<evidence type="ECO:0000256" key="11">
    <source>
        <dbReference type="HAMAP-Rule" id="MF_01211"/>
    </source>
</evidence>
<dbReference type="InterPro" id="IPR039261">
    <property type="entry name" value="FNR_nucleotide-bd"/>
</dbReference>
<sequence length="250" mass="27180">MKRKVELVVKSVDVIALDTFEMTLVNEYVAKTAIPGQFLHLLVDGHTLRRPISIANVDRNNNEITILFKIVGDGTKQLAAYKPGMSIDALGPSGNGFSYEGKLNSVLLVGGGIGIPPLYNLGKTLKKKGIKVTAVLGFQSKEHVFYEANLRELGKTYVVTNDGTYGYRGFVTSVMDQIEDFDTYYSCGPIPMLKAVTKQLQDHSGYISLEERMGCGVGACFACVIPTDSHGGYKKICKDGPVFAADEVVL</sequence>
<evidence type="ECO:0000256" key="7">
    <source>
        <dbReference type="ARBA" id="ARBA00022975"/>
    </source>
</evidence>
<dbReference type="Pfam" id="PF10418">
    <property type="entry name" value="DHODB_Fe-S_bind"/>
    <property type="match status" value="1"/>
</dbReference>
<keyword evidence="4 11" id="KW-0001">2Fe-2S</keyword>
<evidence type="ECO:0000256" key="5">
    <source>
        <dbReference type="ARBA" id="ARBA00022723"/>
    </source>
</evidence>
<feature type="binding site" evidence="11">
    <location>
        <position position="237"/>
    </location>
    <ligand>
        <name>[2Fe-2S] cluster</name>
        <dbReference type="ChEBI" id="CHEBI:190135"/>
    </ligand>
</feature>
<comment type="pathway">
    <text evidence="11">Pyrimidine metabolism; UMP biosynthesis via de novo pathway; orotate from (S)-dihydroorotate (NAD(+) route): step 1/1.</text>
</comment>
<dbReference type="EMBL" id="FOEH01000004">
    <property type="protein sequence ID" value="SEQ60365.1"/>
    <property type="molecule type" value="Genomic_DNA"/>
</dbReference>
<evidence type="ECO:0000256" key="2">
    <source>
        <dbReference type="ARBA" id="ARBA00022448"/>
    </source>
</evidence>
<accession>A0A1H9HDB0</accession>
<evidence type="ECO:0000256" key="10">
    <source>
        <dbReference type="ARBA" id="ARBA00023014"/>
    </source>
</evidence>
<dbReference type="PANTHER" id="PTHR43513:SF3">
    <property type="entry name" value="DIHYDROOROTATE DEHYDROGENASE B (NAD(+)), ELECTRON TRANSFER SUBUNIT-RELATED"/>
    <property type="match status" value="1"/>
</dbReference>
<protein>
    <recommendedName>
        <fullName evidence="11">Dihydroorotate dehydrogenase B (NAD(+)), electron transfer subunit</fullName>
    </recommendedName>
    <alternativeName>
        <fullName evidence="11">Dihydroorotate oxidase B, electron transfer subunit</fullName>
    </alternativeName>
</protein>
<feature type="binding site" evidence="11">
    <location>
        <position position="223"/>
    </location>
    <ligand>
        <name>[2Fe-2S] cluster</name>
        <dbReference type="ChEBI" id="CHEBI:190135"/>
    </ligand>
</feature>
<evidence type="ECO:0000313" key="13">
    <source>
        <dbReference type="EMBL" id="SEQ60365.1"/>
    </source>
</evidence>
<gene>
    <name evidence="11" type="primary">pyrK</name>
    <name evidence="13" type="ORF">SAMN05216232_2831</name>
</gene>
<feature type="domain" description="FAD-binding FR-type" evidence="12">
    <location>
        <begin position="2"/>
        <end position="99"/>
    </location>
</feature>
<evidence type="ECO:0000256" key="4">
    <source>
        <dbReference type="ARBA" id="ARBA00022714"/>
    </source>
</evidence>
<keyword evidence="7 11" id="KW-0665">Pyrimidine biosynthesis</keyword>
<evidence type="ECO:0000256" key="8">
    <source>
        <dbReference type="ARBA" id="ARBA00022982"/>
    </source>
</evidence>
<dbReference type="InterPro" id="IPR037117">
    <property type="entry name" value="Dihydroorotate_DH_ele_sf"/>
</dbReference>
<dbReference type="Proteomes" id="UP000198733">
    <property type="component" value="Unassembled WGS sequence"/>
</dbReference>
<dbReference type="PIRSF" id="PIRSF006816">
    <property type="entry name" value="Cyc3_hyd_g"/>
    <property type="match status" value="1"/>
</dbReference>
<comment type="caution">
    <text evidence="13">The sequence shown here is derived from an EMBL/GenBank/DDBJ whole genome shotgun (WGS) entry which is preliminary data.</text>
</comment>
<reference evidence="13 14" key="1">
    <citation type="submission" date="2016-10" db="EMBL/GenBank/DDBJ databases">
        <authorList>
            <person name="Varghese N."/>
            <person name="Submissions S."/>
        </authorList>
    </citation>
    <scope>NUCLEOTIDE SEQUENCE [LARGE SCALE GENOMIC DNA]</scope>
    <source>
        <strain evidence="13 14">CGMCC 1.7734</strain>
    </source>
</reference>
<feature type="binding site" evidence="11">
    <location>
        <position position="215"/>
    </location>
    <ligand>
        <name>[2Fe-2S] cluster</name>
        <dbReference type="ChEBI" id="CHEBI:190135"/>
    </ligand>
</feature>
<dbReference type="Pfam" id="PF00175">
    <property type="entry name" value="NAD_binding_1"/>
    <property type="match status" value="1"/>
</dbReference>
<dbReference type="HAMAP" id="MF_01211">
    <property type="entry name" value="DHODB_Fe_S_bind"/>
    <property type="match status" value="1"/>
</dbReference>
<evidence type="ECO:0000256" key="9">
    <source>
        <dbReference type="ARBA" id="ARBA00023004"/>
    </source>
</evidence>
<dbReference type="NCBIfam" id="NF000799">
    <property type="entry name" value="PRK00054.1-4"/>
    <property type="match status" value="1"/>
</dbReference>
<keyword evidence="10 11" id="KW-0411">Iron-sulfur</keyword>